<evidence type="ECO:0000313" key="1">
    <source>
        <dbReference type="EMBL" id="KAF2228876.1"/>
    </source>
</evidence>
<proteinExistence type="predicted"/>
<reference evidence="1" key="1">
    <citation type="journal article" date="2020" name="Stud. Mycol.">
        <title>101 Dothideomycetes genomes: a test case for predicting lifestyles and emergence of pathogens.</title>
        <authorList>
            <person name="Haridas S."/>
            <person name="Albert R."/>
            <person name="Binder M."/>
            <person name="Bloem J."/>
            <person name="Labutti K."/>
            <person name="Salamov A."/>
            <person name="Andreopoulos B."/>
            <person name="Baker S."/>
            <person name="Barry K."/>
            <person name="Bills G."/>
            <person name="Bluhm B."/>
            <person name="Cannon C."/>
            <person name="Castanera R."/>
            <person name="Culley D."/>
            <person name="Daum C."/>
            <person name="Ezra D."/>
            <person name="Gonzalez J."/>
            <person name="Henrissat B."/>
            <person name="Kuo A."/>
            <person name="Liang C."/>
            <person name="Lipzen A."/>
            <person name="Lutzoni F."/>
            <person name="Magnuson J."/>
            <person name="Mondo S."/>
            <person name="Nolan M."/>
            <person name="Ohm R."/>
            <person name="Pangilinan J."/>
            <person name="Park H.-J."/>
            <person name="Ramirez L."/>
            <person name="Alfaro M."/>
            <person name="Sun H."/>
            <person name="Tritt A."/>
            <person name="Yoshinaga Y."/>
            <person name="Zwiers L.-H."/>
            <person name="Turgeon B."/>
            <person name="Goodwin S."/>
            <person name="Spatafora J."/>
            <person name="Crous P."/>
            <person name="Grigoriev I."/>
        </authorList>
    </citation>
    <scope>NUCLEOTIDE SEQUENCE</scope>
    <source>
        <strain evidence="1">Tuck. ex Michener</strain>
    </source>
</reference>
<dbReference type="EMBL" id="ML991886">
    <property type="protein sequence ID" value="KAF2228876.1"/>
    <property type="molecule type" value="Genomic_DNA"/>
</dbReference>
<organism evidence="1 2">
    <name type="scientific">Viridothelium virens</name>
    <name type="common">Speckled blister lichen</name>
    <name type="synonym">Trypethelium virens</name>
    <dbReference type="NCBI Taxonomy" id="1048519"/>
    <lineage>
        <taxon>Eukaryota</taxon>
        <taxon>Fungi</taxon>
        <taxon>Dikarya</taxon>
        <taxon>Ascomycota</taxon>
        <taxon>Pezizomycotina</taxon>
        <taxon>Dothideomycetes</taxon>
        <taxon>Dothideomycetes incertae sedis</taxon>
        <taxon>Trypetheliales</taxon>
        <taxon>Trypetheliaceae</taxon>
        <taxon>Viridothelium</taxon>
    </lineage>
</organism>
<dbReference type="Proteomes" id="UP000800092">
    <property type="component" value="Unassembled WGS sequence"/>
</dbReference>
<accession>A0A6A6GSW4</accession>
<name>A0A6A6GSW4_VIRVR</name>
<keyword evidence="2" id="KW-1185">Reference proteome</keyword>
<protein>
    <submittedName>
        <fullName evidence="1">Uncharacterized protein</fullName>
    </submittedName>
</protein>
<sequence>MRLRAHEEGNRGSRAPGTAETLHTCQNEETTKTIFLGRRAKHETFFSTRGRTVLLASGFGHCSHDLQGEADCSGKYPRHTLPGTLAPWHPGTLGCWGAAEPVGALQAAFCQIGALQLNGKFLAAASDRRNGLRSLDKLIAMFGSMKTCPMRNATCSRRALLLSIPVYLSYLK</sequence>
<gene>
    <name evidence="1" type="ORF">EV356DRAFT_512134</name>
</gene>
<evidence type="ECO:0000313" key="2">
    <source>
        <dbReference type="Proteomes" id="UP000800092"/>
    </source>
</evidence>
<dbReference type="AlphaFoldDB" id="A0A6A6GSW4"/>